<proteinExistence type="predicted"/>
<dbReference type="RefSeq" id="WP_045672090.1">
    <property type="nucleotide sequence ID" value="NZ_CP011058.1"/>
</dbReference>
<keyword evidence="2" id="KW-0805">Transcription regulation</keyword>
<evidence type="ECO:0000259" key="5">
    <source>
        <dbReference type="Pfam" id="PF00356"/>
    </source>
</evidence>
<reference evidence="6 7" key="1">
    <citation type="journal article" date="2015" name="J. Biotechnol.">
        <title>Complete genome sequence of Paenibacillus beijingensis 7188(T) (=DSM 24997(T)), a novel rhizobacterium from jujube garden soil.</title>
        <authorList>
            <person name="Kwak Y."/>
            <person name="Shin J.H."/>
        </authorList>
    </citation>
    <scope>NUCLEOTIDE SEQUENCE [LARGE SCALE GENOMIC DNA]</scope>
    <source>
        <strain evidence="6 7">DSM 24997</strain>
    </source>
</reference>
<dbReference type="InterPro" id="IPR000843">
    <property type="entry name" value="HTH_LacI"/>
</dbReference>
<dbReference type="Pfam" id="PF00356">
    <property type="entry name" value="LacI"/>
    <property type="match status" value="1"/>
</dbReference>
<evidence type="ECO:0000256" key="1">
    <source>
        <dbReference type="ARBA" id="ARBA00022491"/>
    </source>
</evidence>
<dbReference type="PANTHER" id="PTHR30146:SF148">
    <property type="entry name" value="HTH-TYPE TRANSCRIPTIONAL REPRESSOR PURR-RELATED"/>
    <property type="match status" value="1"/>
</dbReference>
<dbReference type="GO" id="GO:0000976">
    <property type="term" value="F:transcription cis-regulatory region binding"/>
    <property type="evidence" value="ECO:0007669"/>
    <property type="project" value="TreeGrafter"/>
</dbReference>
<dbReference type="PANTHER" id="PTHR30146">
    <property type="entry name" value="LACI-RELATED TRANSCRIPTIONAL REPRESSOR"/>
    <property type="match status" value="1"/>
</dbReference>
<dbReference type="STRING" id="1126833.VN24_21440"/>
<dbReference type="InterPro" id="IPR028082">
    <property type="entry name" value="Peripla_BP_I"/>
</dbReference>
<dbReference type="Gene3D" id="3.40.50.2300">
    <property type="match status" value="1"/>
</dbReference>
<protein>
    <recommendedName>
        <fullName evidence="5">HTH lacI-type domain-containing protein</fullName>
    </recommendedName>
</protein>
<dbReference type="KEGG" id="pbj:VN24_21440"/>
<keyword evidence="4" id="KW-0804">Transcription</keyword>
<evidence type="ECO:0000256" key="4">
    <source>
        <dbReference type="ARBA" id="ARBA00023163"/>
    </source>
</evidence>
<dbReference type="HOGENOM" id="CLU_1794579_0_0_9"/>
<dbReference type="OrthoDB" id="9775106at2"/>
<dbReference type="AlphaFoldDB" id="A0A0D5NNF1"/>
<feature type="domain" description="HTH lacI-type" evidence="5">
    <location>
        <begin position="30"/>
        <end position="53"/>
    </location>
</feature>
<dbReference type="Proteomes" id="UP000032633">
    <property type="component" value="Chromosome"/>
</dbReference>
<keyword evidence="7" id="KW-1185">Reference proteome</keyword>
<organism evidence="6 7">
    <name type="scientific">Paenibacillus beijingensis</name>
    <dbReference type="NCBI Taxonomy" id="1126833"/>
    <lineage>
        <taxon>Bacteria</taxon>
        <taxon>Bacillati</taxon>
        <taxon>Bacillota</taxon>
        <taxon>Bacilli</taxon>
        <taxon>Bacillales</taxon>
        <taxon>Paenibacillaceae</taxon>
        <taxon>Paenibacillus</taxon>
    </lineage>
</organism>
<dbReference type="GO" id="GO:0003700">
    <property type="term" value="F:DNA-binding transcription factor activity"/>
    <property type="evidence" value="ECO:0007669"/>
    <property type="project" value="TreeGrafter"/>
</dbReference>
<evidence type="ECO:0000256" key="2">
    <source>
        <dbReference type="ARBA" id="ARBA00023015"/>
    </source>
</evidence>
<evidence type="ECO:0000313" key="6">
    <source>
        <dbReference type="EMBL" id="AJY76665.1"/>
    </source>
</evidence>
<gene>
    <name evidence="6" type="ORF">VN24_21440</name>
</gene>
<reference evidence="7" key="2">
    <citation type="submission" date="2015-03" db="EMBL/GenBank/DDBJ databases">
        <title>Genome sequence of Paenibacillus beijingensis strain DSM 24997T.</title>
        <authorList>
            <person name="Kwak Y."/>
            <person name="Shin J.-H."/>
        </authorList>
    </citation>
    <scope>NUCLEOTIDE SEQUENCE [LARGE SCALE GENOMIC DNA]</scope>
    <source>
        <strain evidence="7">DSM 24997</strain>
    </source>
</reference>
<dbReference type="Gene3D" id="1.10.260.40">
    <property type="entry name" value="lambda repressor-like DNA-binding domains"/>
    <property type="match status" value="1"/>
</dbReference>
<name>A0A0D5NNF1_9BACL</name>
<keyword evidence="1" id="KW-0678">Repressor</keyword>
<dbReference type="CDD" id="cd01392">
    <property type="entry name" value="HTH_LacI"/>
    <property type="match status" value="1"/>
</dbReference>
<keyword evidence="3" id="KW-0238">DNA-binding</keyword>
<dbReference type="SUPFAM" id="SSF53822">
    <property type="entry name" value="Periplasmic binding protein-like I"/>
    <property type="match status" value="1"/>
</dbReference>
<evidence type="ECO:0000313" key="7">
    <source>
        <dbReference type="Proteomes" id="UP000032633"/>
    </source>
</evidence>
<evidence type="ECO:0000256" key="3">
    <source>
        <dbReference type="ARBA" id="ARBA00023125"/>
    </source>
</evidence>
<dbReference type="InterPro" id="IPR010982">
    <property type="entry name" value="Lambda_DNA-bd_dom_sf"/>
</dbReference>
<accession>A0A0D5NNF1</accession>
<dbReference type="EMBL" id="CP011058">
    <property type="protein sequence ID" value="AJY76665.1"/>
    <property type="molecule type" value="Genomic_DNA"/>
</dbReference>
<sequence>MKCFIVQLKHTGKLFQSPRLKFFHDTKFYKDIARISGVSKSTVSRVTSNDNGVIHLVNDDERGGQLAAEFMLTLGLSNMAFIAGPQEHRSHFLRLKGFREKLHGHGYEMDESHICCWTLEAIRGIRRYVSCAMGLGNVQRKSVG</sequence>
<dbReference type="PATRIC" id="fig|1126833.4.peg.4708"/>